<dbReference type="Proteomes" id="UP000234681">
    <property type="component" value="Chromosome 3"/>
</dbReference>
<dbReference type="EMBL" id="CH474050">
    <property type="protein sequence ID" value="EDL85857.1"/>
    <property type="molecule type" value="Genomic_DNA"/>
</dbReference>
<gene>
    <name evidence="2" type="primary">Rnpc2</name>
    <name evidence="2" type="ORF">rCG_37337</name>
</gene>
<proteinExistence type="predicted"/>
<dbReference type="EMBL" id="CH474050">
    <property type="protein sequence ID" value="EDL85858.1"/>
    <property type="molecule type" value="Genomic_DNA"/>
</dbReference>
<protein>
    <submittedName>
        <fullName evidence="2">RNA-binding region (RNP1, RRM) containing 2, isoform CRA_c</fullName>
    </submittedName>
</protein>
<organism evidence="2 3">
    <name type="scientific">Rattus norvegicus</name>
    <name type="common">Rat</name>
    <dbReference type="NCBI Taxonomy" id="10116"/>
    <lineage>
        <taxon>Eukaryota</taxon>
        <taxon>Metazoa</taxon>
        <taxon>Chordata</taxon>
        <taxon>Craniata</taxon>
        <taxon>Vertebrata</taxon>
        <taxon>Euteleostomi</taxon>
        <taxon>Mammalia</taxon>
        <taxon>Eutheria</taxon>
        <taxon>Euarchontoglires</taxon>
        <taxon>Glires</taxon>
        <taxon>Rodentia</taxon>
        <taxon>Myomorpha</taxon>
        <taxon>Muroidea</taxon>
        <taxon>Muridae</taxon>
        <taxon>Murinae</taxon>
        <taxon>Rattus</taxon>
    </lineage>
</organism>
<evidence type="ECO:0000313" key="2">
    <source>
        <dbReference type="EMBL" id="EDL85857.1"/>
    </source>
</evidence>
<evidence type="ECO:0000313" key="3">
    <source>
        <dbReference type="Proteomes" id="UP000234681"/>
    </source>
</evidence>
<feature type="compositionally biased region" description="Basic and acidic residues" evidence="1">
    <location>
        <begin position="47"/>
        <end position="59"/>
    </location>
</feature>
<reference evidence="2" key="1">
    <citation type="journal article" date="2005" name="Genome Res.">
        <title>Gene and alternative splicing annotation with AIR.</title>
        <authorList>
            <person name="Florea L."/>
            <person name="Di Francesco V."/>
            <person name="Miller J."/>
            <person name="Turner R."/>
            <person name="Yao A."/>
            <person name="Harris M."/>
            <person name="Walenz B."/>
            <person name="Mobarry C."/>
            <person name="Merkulov G.V."/>
            <person name="Charlab R."/>
            <person name="Dew I."/>
            <person name="Deng Z."/>
            <person name="Istrail S."/>
            <person name="Li P."/>
            <person name="Sutton G."/>
        </authorList>
    </citation>
    <scope>NUCLEOTIDE SEQUENCE</scope>
    <source>
        <strain evidence="2">BN</strain>
    </source>
</reference>
<accession>A6KI95</accession>
<reference evidence="2 3" key="2">
    <citation type="submission" date="2005-09" db="EMBL/GenBank/DDBJ databases">
        <authorList>
            <person name="Mural R.J."/>
            <person name="Li P.W."/>
            <person name="Adams M.D."/>
            <person name="Amanatides P.G."/>
            <person name="Baden-Tillson H."/>
            <person name="Barnstead M."/>
            <person name="Chin S.H."/>
            <person name="Dew I."/>
            <person name="Evans C.A."/>
            <person name="Ferriera S."/>
            <person name="Flanigan M."/>
            <person name="Fosler C."/>
            <person name="Glodek A."/>
            <person name="Gu Z."/>
            <person name="Holt R.A."/>
            <person name="Jennings D."/>
            <person name="Kraft C.L."/>
            <person name="Lu F."/>
            <person name="Nguyen T."/>
            <person name="Nusskern D.R."/>
            <person name="Pfannkoch C.M."/>
            <person name="Sitter C."/>
            <person name="Sutton G.G."/>
            <person name="Venter J.C."/>
            <person name="Wang Z."/>
            <person name="Woodage T."/>
            <person name="Zheng X.H."/>
            <person name="Zhong F."/>
        </authorList>
    </citation>
    <scope>NUCLEOTIDE SEQUENCE [LARGE SCALE GENOMIC DNA]</scope>
    <source>
        <strain evidence="2">BN</strain>
        <strain evidence="3">BN, Sprague-Dawley</strain>
    </source>
</reference>
<evidence type="ECO:0000256" key="1">
    <source>
        <dbReference type="SAM" id="MobiDB-lite"/>
    </source>
</evidence>
<sequence length="73" mass="8121">MKNVAKREKKARAEAVVMREKEAKVKNGNEVEIEKGKRAKVERGNEVEAKKGDEAAHEVEIEDSEAATEVPSM</sequence>
<dbReference type="AlphaFoldDB" id="A6KI95"/>
<feature type="region of interest" description="Disordered" evidence="1">
    <location>
        <begin position="47"/>
        <end position="73"/>
    </location>
</feature>
<name>A6KI95_RAT</name>